<feature type="region of interest" description="Disordered" evidence="1">
    <location>
        <begin position="291"/>
        <end position="315"/>
    </location>
</feature>
<sequence length="315" mass="33656">MSVRRREVLLLGVSSVAFGVAGCSPGVFARNRRKRKVRQYLSGLDAVVSAQVDVRAEFLASDRWMVDVVLKDNPSAESVATVVRDAYTKVRNLAGVGEVNMHVSWDQGETSVFCNLPMKDADKAASATVEAVSPGMERVQVAEKRISFGYRTAETLPDHFILSPTSPALSLDSFEIEQSILIGRSYCFVSHAKGKDVTSVPIKRALEAIPSDKRYGAVVSLEAEDEDRHQTRLTVRGLGQYGQDVDVQSAAAVLATVLGNQVLQRVELSTAVEGGNQPTAVVFDMKSGAVVGQGDPPEQGAPILAAAQQAAASPS</sequence>
<dbReference type="Proteomes" id="UP000186394">
    <property type="component" value="Unassembled WGS sequence"/>
</dbReference>
<reference evidence="2 3" key="1">
    <citation type="submission" date="2016-12" db="EMBL/GenBank/DDBJ databases">
        <title>Genomic comparison of strains in the 'Actinomyces naeslundii' group.</title>
        <authorList>
            <person name="Mughal S.R."/>
            <person name="Do T."/>
            <person name="Gilbert S.C."/>
            <person name="Witherden E.A."/>
            <person name="Didelot X."/>
            <person name="Beighton D."/>
        </authorList>
    </citation>
    <scope>NUCLEOTIDE SEQUENCE [LARGE SCALE GENOMIC DNA]</scope>
    <source>
        <strain evidence="2 3">P6N</strain>
    </source>
</reference>
<dbReference type="AlphaFoldDB" id="A0A1Q8VGD5"/>
<evidence type="ECO:0000256" key="1">
    <source>
        <dbReference type="SAM" id="MobiDB-lite"/>
    </source>
</evidence>
<name>A0A1Q8VGD5_9ACTO</name>
<protein>
    <submittedName>
        <fullName evidence="2">Uncharacterized protein</fullName>
    </submittedName>
</protein>
<comment type="caution">
    <text evidence="2">The sequence shown here is derived from an EMBL/GenBank/DDBJ whole genome shotgun (WGS) entry which is preliminary data.</text>
</comment>
<accession>A0A1Q8VGD5</accession>
<evidence type="ECO:0000313" key="2">
    <source>
        <dbReference type="EMBL" id="OLO47159.1"/>
    </source>
</evidence>
<gene>
    <name evidence="2" type="ORF">BKH28_12745</name>
</gene>
<organism evidence="2 3">
    <name type="scientific">Actinomyces oris</name>
    <dbReference type="NCBI Taxonomy" id="544580"/>
    <lineage>
        <taxon>Bacteria</taxon>
        <taxon>Bacillati</taxon>
        <taxon>Actinomycetota</taxon>
        <taxon>Actinomycetes</taxon>
        <taxon>Actinomycetales</taxon>
        <taxon>Actinomycetaceae</taxon>
        <taxon>Actinomyces</taxon>
    </lineage>
</organism>
<evidence type="ECO:0000313" key="3">
    <source>
        <dbReference type="Proteomes" id="UP000186394"/>
    </source>
</evidence>
<dbReference type="PROSITE" id="PS51257">
    <property type="entry name" value="PROKAR_LIPOPROTEIN"/>
    <property type="match status" value="1"/>
</dbReference>
<feature type="compositionally biased region" description="Low complexity" evidence="1">
    <location>
        <begin position="305"/>
        <end position="315"/>
    </location>
</feature>
<dbReference type="EMBL" id="MSKL01000035">
    <property type="protein sequence ID" value="OLO47159.1"/>
    <property type="molecule type" value="Genomic_DNA"/>
</dbReference>
<proteinExistence type="predicted"/>